<dbReference type="Proteomes" id="UP001163850">
    <property type="component" value="Unassembled WGS sequence"/>
</dbReference>
<dbReference type="AlphaFoldDB" id="A0AA38UQS2"/>
<feature type="compositionally biased region" description="Acidic residues" evidence="1">
    <location>
        <begin position="55"/>
        <end position="67"/>
    </location>
</feature>
<reference evidence="2" key="1">
    <citation type="submission" date="2022-08" db="EMBL/GenBank/DDBJ databases">
        <authorList>
            <consortium name="DOE Joint Genome Institute"/>
            <person name="Min B."/>
            <person name="Riley R."/>
            <person name="Sierra-Patev S."/>
            <person name="Naranjo-Ortiz M."/>
            <person name="Looney B."/>
            <person name="Konkel Z."/>
            <person name="Slot J.C."/>
            <person name="Sakamoto Y."/>
            <person name="Steenwyk J.L."/>
            <person name="Rokas A."/>
            <person name="Carro J."/>
            <person name="Camarero S."/>
            <person name="Ferreira P."/>
            <person name="Molpeceres G."/>
            <person name="Ruiz-Duenas F.J."/>
            <person name="Serrano A."/>
            <person name="Henrissat B."/>
            <person name="Drula E."/>
            <person name="Hughes K.W."/>
            <person name="Mata J.L."/>
            <person name="Ishikawa N.K."/>
            <person name="Vargas-Isla R."/>
            <person name="Ushijima S."/>
            <person name="Smith C.A."/>
            <person name="Ahrendt S."/>
            <person name="Andreopoulos W."/>
            <person name="He G."/>
            <person name="Labutti K."/>
            <person name="Lipzen A."/>
            <person name="Ng V."/>
            <person name="Sandor L."/>
            <person name="Barry K."/>
            <person name="Martinez A.T."/>
            <person name="Xiao Y."/>
            <person name="Gibbons J.G."/>
            <person name="Terashima K."/>
            <person name="Hibbett D.S."/>
            <person name="Grigoriev I.V."/>
        </authorList>
    </citation>
    <scope>NUCLEOTIDE SEQUENCE</scope>
    <source>
        <strain evidence="2">TFB7829</strain>
    </source>
</reference>
<organism evidence="2 3">
    <name type="scientific">Lentinula detonsa</name>
    <dbReference type="NCBI Taxonomy" id="2804962"/>
    <lineage>
        <taxon>Eukaryota</taxon>
        <taxon>Fungi</taxon>
        <taxon>Dikarya</taxon>
        <taxon>Basidiomycota</taxon>
        <taxon>Agaricomycotina</taxon>
        <taxon>Agaricomycetes</taxon>
        <taxon>Agaricomycetidae</taxon>
        <taxon>Agaricales</taxon>
        <taxon>Marasmiineae</taxon>
        <taxon>Omphalotaceae</taxon>
        <taxon>Lentinula</taxon>
    </lineage>
</organism>
<accession>A0AA38UQS2</accession>
<proteinExistence type="predicted"/>
<feature type="region of interest" description="Disordered" evidence="1">
    <location>
        <begin position="890"/>
        <end position="922"/>
    </location>
</feature>
<dbReference type="EMBL" id="MU802177">
    <property type="protein sequence ID" value="KAJ3980562.1"/>
    <property type="molecule type" value="Genomic_DNA"/>
</dbReference>
<evidence type="ECO:0008006" key="4">
    <source>
        <dbReference type="Google" id="ProtNLM"/>
    </source>
</evidence>
<comment type="caution">
    <text evidence="2">The sequence shown here is derived from an EMBL/GenBank/DDBJ whole genome shotgun (WGS) entry which is preliminary data.</text>
</comment>
<name>A0AA38UQS2_9AGAR</name>
<dbReference type="PANTHER" id="PTHR33096:SF1">
    <property type="entry name" value="CXC1-LIKE CYSTEINE CLUSTER ASSOCIATED WITH KDZ TRANSPOSASES DOMAIN-CONTAINING PROTEIN"/>
    <property type="match status" value="1"/>
</dbReference>
<dbReference type="InterPro" id="IPR040521">
    <property type="entry name" value="KDZ"/>
</dbReference>
<protein>
    <recommendedName>
        <fullName evidence="4">CxC2-like cysteine cluster KDZ transposase-associated domain-containing protein</fullName>
    </recommendedName>
</protein>
<feature type="compositionally biased region" description="Acidic residues" evidence="1">
    <location>
        <begin position="906"/>
        <end position="922"/>
    </location>
</feature>
<evidence type="ECO:0000313" key="2">
    <source>
        <dbReference type="EMBL" id="KAJ3980562.1"/>
    </source>
</evidence>
<evidence type="ECO:0000256" key="1">
    <source>
        <dbReference type="SAM" id="MobiDB-lite"/>
    </source>
</evidence>
<gene>
    <name evidence="2" type="ORF">F5890DRAFT_1588750</name>
</gene>
<dbReference type="PANTHER" id="PTHR33096">
    <property type="entry name" value="CXC2 DOMAIN-CONTAINING PROTEIN"/>
    <property type="match status" value="1"/>
</dbReference>
<sequence length="1060" mass="122394">MLQKRAQEKRRRGEDDQIYMDVLMDLGEEAGESNSSNNSDSDSDILPLDNTPSEQPDEWGEEEEATEEEQLLYFQAKGTIHDFELKDYRTRKRKVIVDHDRWKSQMPELMEAYMDFCYRRRNGGPHKDEVKEKHFILIWSTFEHTAYEVPVYKSDRLNNISYIRSGYLPFNPLLNKSLVSLESVELYHTLFMRCPRLGIQPFIRALCDLQGIRFKNNLSVQFSSAYDLYISLVEGVRRLVLDALGRSTPNYRMLNTCPACQYEVVDEPGQPIRMMAAFDGNNSLKRVQRREPTEDGKTLGAVREKFDIRVGGGDYFLQPEQVDLWDEPSWGRWLDWVPSGKGAKNSCADRWANMNESKTARSFGCFEANGIFAGFCRHSFVLAFADMIRTGEQSKYILALLHHFMSACQEDRSRRGLPDEPIGSLGVGYDIACGMVDKIARSPLSHLAKEEKLQMLIGLLHGYAHNRLCQLSFLMLYIYGAGIEDLEVCERYFSQSNALAPVTRYMGRFRRHQAIACYAYHRDNFETYHNLSKFIYSNYKQALAILNRAKDTAKTLKSVGILDAQKVFSFLEEEKEYLESRQSTPVKETLLCSYYLALVKLSYCQERLQRSRQTFREGMGSLHDNRSSKDESLFLTEREMEKEQEMEAKLLGDIQSFEDRLGLRRDQRWQQGSTEWKEAEELVYMAKYQKSLDRLEGLIVARIFELSRMNISGTGYKMRQHIGHAMQKRSAAIQSALESYNEAAAQLIPPRKLLNWDDVLNYTYLSEFDFLRDSRSDVRDHIWARPAVREAMSELFKLLRAGEELDRLHIEIKRLVTYMKEEEEFIPAVVEEVQAHDPQLAYQIRRYAHERGRFNSVHYMRLDSIRKLKGFAQSDAHFFSAGIGIRRQIREGTSARNEGEQAREAGEEEDDDESEGEDEEAQADDLVEAVLGTLLAVPTGNTGIDLHGTARNRGISFICNYLIGTSTGYMEPVNWSYEVACHQGEEQNVSKLKPDLELFPNLILSCTHRQFTNSSSLIPPFSSFLGPSITPNEVTFNFKQTKSFRKILRPQSRIMIRMLN</sequence>
<dbReference type="Pfam" id="PF18758">
    <property type="entry name" value="KDZ"/>
    <property type="match status" value="1"/>
</dbReference>
<evidence type="ECO:0000313" key="3">
    <source>
        <dbReference type="Proteomes" id="UP001163850"/>
    </source>
</evidence>
<feature type="region of interest" description="Disordered" evidence="1">
    <location>
        <begin position="1"/>
        <end position="67"/>
    </location>
</feature>